<keyword evidence="10 22" id="KW-0732">Signal</keyword>
<evidence type="ECO:0000256" key="9">
    <source>
        <dbReference type="ARBA" id="ARBA00022723"/>
    </source>
</evidence>
<evidence type="ECO:0000256" key="22">
    <source>
        <dbReference type="SAM" id="SignalP"/>
    </source>
</evidence>
<keyword evidence="14" id="KW-0333">Golgi apparatus</keyword>
<dbReference type="PANTHER" id="PTHR12053">
    <property type="entry name" value="PROTEASE FAMILY M28 PLASMA GLUTAMATE CARBOXYPEPTIDASE-RELATED"/>
    <property type="match status" value="1"/>
</dbReference>
<keyword evidence="7" id="KW-0121">Carboxypeptidase</keyword>
<feature type="region of interest" description="Disordered" evidence="21">
    <location>
        <begin position="515"/>
        <end position="536"/>
    </location>
</feature>
<keyword evidence="15" id="KW-0482">Metalloprotease</keyword>
<keyword evidence="17" id="KW-0325">Glycoprotein</keyword>
<evidence type="ECO:0000256" key="11">
    <source>
        <dbReference type="ARBA" id="ARBA00022801"/>
    </source>
</evidence>
<evidence type="ECO:0000256" key="19">
    <source>
        <dbReference type="ARBA" id="ARBA00025833"/>
    </source>
</evidence>
<evidence type="ECO:0000256" key="12">
    <source>
        <dbReference type="ARBA" id="ARBA00022824"/>
    </source>
</evidence>
<evidence type="ECO:0000256" key="6">
    <source>
        <dbReference type="ARBA" id="ARBA00022525"/>
    </source>
</evidence>
<keyword evidence="25" id="KW-1185">Reference proteome</keyword>
<evidence type="ECO:0000256" key="10">
    <source>
        <dbReference type="ARBA" id="ARBA00022729"/>
    </source>
</evidence>
<evidence type="ECO:0000256" key="1">
    <source>
        <dbReference type="ARBA" id="ARBA00004240"/>
    </source>
</evidence>
<protein>
    <recommendedName>
        <fullName evidence="5">Carboxypeptidase Q</fullName>
    </recommendedName>
    <alternativeName>
        <fullName evidence="20">Plasma glutamate carboxypeptidase</fullName>
    </alternativeName>
</protein>
<evidence type="ECO:0000256" key="7">
    <source>
        <dbReference type="ARBA" id="ARBA00022645"/>
    </source>
</evidence>
<feature type="signal peptide" evidence="22">
    <location>
        <begin position="1"/>
        <end position="22"/>
    </location>
</feature>
<dbReference type="Pfam" id="PF04389">
    <property type="entry name" value="Peptidase_M28"/>
    <property type="match status" value="1"/>
</dbReference>
<proteinExistence type="predicted"/>
<dbReference type="Gene3D" id="3.50.30.30">
    <property type="match status" value="1"/>
</dbReference>
<gene>
    <name evidence="24" type="ORF">GCM10009422_19680</name>
</gene>
<evidence type="ECO:0000256" key="2">
    <source>
        <dbReference type="ARBA" id="ARBA00004371"/>
    </source>
</evidence>
<keyword evidence="11" id="KW-0378">Hydrolase</keyword>
<evidence type="ECO:0000256" key="16">
    <source>
        <dbReference type="ARBA" id="ARBA00023145"/>
    </source>
</evidence>
<dbReference type="Proteomes" id="UP001501352">
    <property type="component" value="Unassembled WGS sequence"/>
</dbReference>
<evidence type="ECO:0000256" key="17">
    <source>
        <dbReference type="ARBA" id="ARBA00023180"/>
    </source>
</evidence>
<evidence type="ECO:0000259" key="23">
    <source>
        <dbReference type="Pfam" id="PF04389"/>
    </source>
</evidence>
<dbReference type="SUPFAM" id="SSF53187">
    <property type="entry name" value="Zn-dependent exopeptidases"/>
    <property type="match status" value="1"/>
</dbReference>
<evidence type="ECO:0000256" key="13">
    <source>
        <dbReference type="ARBA" id="ARBA00022833"/>
    </source>
</evidence>
<keyword evidence="8" id="KW-0645">Protease</keyword>
<evidence type="ECO:0000256" key="20">
    <source>
        <dbReference type="ARBA" id="ARBA00033328"/>
    </source>
</evidence>
<dbReference type="Gene3D" id="3.40.630.10">
    <property type="entry name" value="Zn peptidases"/>
    <property type="match status" value="1"/>
</dbReference>
<comment type="caution">
    <text evidence="24">The sequence shown here is derived from an EMBL/GenBank/DDBJ whole genome shotgun (WGS) entry which is preliminary data.</text>
</comment>
<dbReference type="EMBL" id="BAAAGA010000005">
    <property type="protein sequence ID" value="GAA0623647.1"/>
    <property type="molecule type" value="Genomic_DNA"/>
</dbReference>
<evidence type="ECO:0000313" key="25">
    <source>
        <dbReference type="Proteomes" id="UP001501352"/>
    </source>
</evidence>
<comment type="subcellular location">
    <subcellularLocation>
        <location evidence="1">Endoplasmic reticulum</location>
    </subcellularLocation>
    <subcellularLocation>
        <location evidence="3">Golgi apparatus</location>
    </subcellularLocation>
    <subcellularLocation>
        <location evidence="2">Lysosome</location>
    </subcellularLocation>
    <subcellularLocation>
        <location evidence="4">Secreted</location>
    </subcellularLocation>
</comment>
<dbReference type="InterPro" id="IPR007484">
    <property type="entry name" value="Peptidase_M28"/>
</dbReference>
<sequence>MRLAALLSATAIALTLPLAAPAAAQAPDLQAINGIIDQGFNHSEVMQNAAWLTDRIGGRMTNSPQMREAEAWAQQRFRDYGLTNVRADPFEFGRGWSIVRSSARMTTPRPLDLRAIPIAWTPGTNGVVSAPIVVAPMSTAGDFARWRGQLSGKIVLITTPNEGSEPTEPAFRRLTDEDLAGRTAYNQPTHSHSNTDRLREADFASRLDAFLQEEGAVAFVRMSQRDGGLLHGTGSGYRMDDQRRTPGFEIAAEDYRRLARLARTDAAPALELMSEVRFHEEDINANNILADIPGTSRSGEYVMAGAHLDSWAASDGAVDNAAGSVVVMEAARILRSLGVRPKRTIRFALWNGEEQGLWGSLAYVDKYLATRAPLGDEQLDALPNNRTWRARWPIQPRAGHGDLVAYFNMDNGSGRIRGINAEGNVAAAAVMADWFKPFESLGASTISLRTSGSTDHVYMQTVGVPGFQFIQDPLDYGARLHHTSIDSYDHLRADDLRQAAVIMAAILLTAANSDEPLPRMPLPTRPNPTDPFAAGN</sequence>
<name>A0ABP3S6Y8_9CAUL</name>
<evidence type="ECO:0000256" key="15">
    <source>
        <dbReference type="ARBA" id="ARBA00023049"/>
    </source>
</evidence>
<keyword evidence="13" id="KW-0862">Zinc</keyword>
<keyword evidence="9" id="KW-0479">Metal-binding</keyword>
<reference evidence="25" key="1">
    <citation type="journal article" date="2019" name="Int. J. Syst. Evol. Microbiol.">
        <title>The Global Catalogue of Microorganisms (GCM) 10K type strain sequencing project: providing services to taxonomists for standard genome sequencing and annotation.</title>
        <authorList>
            <consortium name="The Broad Institute Genomics Platform"/>
            <consortium name="The Broad Institute Genome Sequencing Center for Infectious Disease"/>
            <person name="Wu L."/>
            <person name="Ma J."/>
        </authorList>
    </citation>
    <scope>NUCLEOTIDE SEQUENCE [LARGE SCALE GENOMIC DNA]</scope>
    <source>
        <strain evidence="25">JCM 12928</strain>
    </source>
</reference>
<dbReference type="PANTHER" id="PTHR12053:SF3">
    <property type="entry name" value="CARBOXYPEPTIDASE Q"/>
    <property type="match status" value="1"/>
</dbReference>
<feature type="compositionally biased region" description="Pro residues" evidence="21">
    <location>
        <begin position="518"/>
        <end position="529"/>
    </location>
</feature>
<keyword evidence="12" id="KW-0256">Endoplasmic reticulum</keyword>
<dbReference type="RefSeq" id="WP_343793246.1">
    <property type="nucleotide sequence ID" value="NZ_BAAAGA010000005.1"/>
</dbReference>
<feature type="chain" id="PRO_5045275638" description="Carboxypeptidase Q" evidence="22">
    <location>
        <begin position="23"/>
        <end position="536"/>
    </location>
</feature>
<evidence type="ECO:0000256" key="8">
    <source>
        <dbReference type="ARBA" id="ARBA00022670"/>
    </source>
</evidence>
<accession>A0ABP3S6Y8</accession>
<keyword evidence="16" id="KW-0865">Zymogen</keyword>
<evidence type="ECO:0000256" key="5">
    <source>
        <dbReference type="ARBA" id="ARBA00014116"/>
    </source>
</evidence>
<keyword evidence="6" id="KW-0964">Secreted</keyword>
<evidence type="ECO:0000256" key="21">
    <source>
        <dbReference type="SAM" id="MobiDB-lite"/>
    </source>
</evidence>
<evidence type="ECO:0000256" key="14">
    <source>
        <dbReference type="ARBA" id="ARBA00023034"/>
    </source>
</evidence>
<keyword evidence="18" id="KW-0458">Lysosome</keyword>
<dbReference type="InterPro" id="IPR039866">
    <property type="entry name" value="CPQ"/>
</dbReference>
<evidence type="ECO:0000256" key="3">
    <source>
        <dbReference type="ARBA" id="ARBA00004555"/>
    </source>
</evidence>
<evidence type="ECO:0000256" key="18">
    <source>
        <dbReference type="ARBA" id="ARBA00023228"/>
    </source>
</evidence>
<evidence type="ECO:0000256" key="4">
    <source>
        <dbReference type="ARBA" id="ARBA00004613"/>
    </source>
</evidence>
<evidence type="ECO:0000313" key="24">
    <source>
        <dbReference type="EMBL" id="GAA0623647.1"/>
    </source>
</evidence>
<comment type="subunit">
    <text evidence="19">Homodimer. The monomeric form is inactive while the homodimer is active.</text>
</comment>
<organism evidence="24 25">
    <name type="scientific">Brevundimonas kwangchunensis</name>
    <dbReference type="NCBI Taxonomy" id="322163"/>
    <lineage>
        <taxon>Bacteria</taxon>
        <taxon>Pseudomonadati</taxon>
        <taxon>Pseudomonadota</taxon>
        <taxon>Alphaproteobacteria</taxon>
        <taxon>Caulobacterales</taxon>
        <taxon>Caulobacteraceae</taxon>
        <taxon>Brevundimonas</taxon>
    </lineage>
</organism>
<feature type="domain" description="Peptidase M28" evidence="23">
    <location>
        <begin position="287"/>
        <end position="505"/>
    </location>
</feature>